<dbReference type="EMBL" id="UINC01210286">
    <property type="protein sequence ID" value="SVE33685.1"/>
    <property type="molecule type" value="Genomic_DNA"/>
</dbReference>
<sequence length="26" mass="2902">RIHGMDESWVQLPDPPPNLSINNKGS</sequence>
<evidence type="ECO:0000256" key="1">
    <source>
        <dbReference type="SAM" id="MobiDB-lite"/>
    </source>
</evidence>
<evidence type="ECO:0000313" key="2">
    <source>
        <dbReference type="EMBL" id="SVE33685.1"/>
    </source>
</evidence>
<dbReference type="AlphaFoldDB" id="A0A383CPF3"/>
<protein>
    <submittedName>
        <fullName evidence="2">Uncharacterized protein</fullName>
    </submittedName>
</protein>
<accession>A0A383CPF3</accession>
<reference evidence="2" key="1">
    <citation type="submission" date="2018-05" db="EMBL/GenBank/DDBJ databases">
        <authorList>
            <person name="Lanie J.A."/>
            <person name="Ng W.-L."/>
            <person name="Kazmierczak K.M."/>
            <person name="Andrzejewski T.M."/>
            <person name="Davidsen T.M."/>
            <person name="Wayne K.J."/>
            <person name="Tettelin H."/>
            <person name="Glass J.I."/>
            <person name="Rusch D."/>
            <person name="Podicherti R."/>
            <person name="Tsui H.-C.T."/>
            <person name="Winkler M.E."/>
        </authorList>
    </citation>
    <scope>NUCLEOTIDE SEQUENCE</scope>
</reference>
<organism evidence="2">
    <name type="scientific">marine metagenome</name>
    <dbReference type="NCBI Taxonomy" id="408172"/>
    <lineage>
        <taxon>unclassified sequences</taxon>
        <taxon>metagenomes</taxon>
        <taxon>ecological metagenomes</taxon>
    </lineage>
</organism>
<name>A0A383CPF3_9ZZZZ</name>
<proteinExistence type="predicted"/>
<feature type="region of interest" description="Disordered" evidence="1">
    <location>
        <begin position="1"/>
        <end position="26"/>
    </location>
</feature>
<feature type="non-terminal residue" evidence="2">
    <location>
        <position position="1"/>
    </location>
</feature>
<gene>
    <name evidence="2" type="ORF">METZ01_LOCUS486539</name>
</gene>